<evidence type="ECO:0000256" key="19">
    <source>
        <dbReference type="SAM" id="Phobius"/>
    </source>
</evidence>
<evidence type="ECO:0000256" key="6">
    <source>
        <dbReference type="ARBA" id="ARBA00022692"/>
    </source>
</evidence>
<evidence type="ECO:0000256" key="8">
    <source>
        <dbReference type="ARBA" id="ARBA00022777"/>
    </source>
</evidence>
<dbReference type="GO" id="GO:0016301">
    <property type="term" value="F:kinase activity"/>
    <property type="evidence" value="ECO:0007669"/>
    <property type="project" value="UniProtKB-KW"/>
</dbReference>
<dbReference type="PANTHER" id="PTHR34299:SF1">
    <property type="entry name" value="DIACYLGLYCEROL KINASE"/>
    <property type="match status" value="1"/>
</dbReference>
<organism evidence="20 21">
    <name type="scientific">Bacteroides salyersiae</name>
    <dbReference type="NCBI Taxonomy" id="291644"/>
    <lineage>
        <taxon>Bacteria</taxon>
        <taxon>Pseudomonadati</taxon>
        <taxon>Bacteroidota</taxon>
        <taxon>Bacteroidia</taxon>
        <taxon>Bacteroidales</taxon>
        <taxon>Bacteroidaceae</taxon>
        <taxon>Bacteroides</taxon>
    </lineage>
</organism>
<feature type="transmembrane region" description="Helical" evidence="19">
    <location>
        <begin position="54"/>
        <end position="74"/>
    </location>
</feature>
<keyword evidence="13" id="KW-0594">Phospholipid biosynthesis</keyword>
<reference evidence="20 21" key="1">
    <citation type="journal article" date="2019" name="Nat. Med.">
        <title>A library of human gut bacterial isolates paired with longitudinal multiomics data enables mechanistic microbiome research.</title>
        <authorList>
            <person name="Poyet M."/>
            <person name="Groussin M."/>
            <person name="Gibbons S.M."/>
            <person name="Avila-Pacheco J."/>
            <person name="Jiang X."/>
            <person name="Kearney S.M."/>
            <person name="Perrotta A.R."/>
            <person name="Berdy B."/>
            <person name="Zhao S."/>
            <person name="Lieberman T.D."/>
            <person name="Swanson P.K."/>
            <person name="Smith M."/>
            <person name="Roesemann S."/>
            <person name="Alexander J.E."/>
            <person name="Rich S.A."/>
            <person name="Livny J."/>
            <person name="Vlamakis H."/>
            <person name="Clish C."/>
            <person name="Bullock K."/>
            <person name="Deik A."/>
            <person name="Scott J."/>
            <person name="Pierce K.A."/>
            <person name="Xavier R.J."/>
            <person name="Alm E.J."/>
        </authorList>
    </citation>
    <scope>NUCLEOTIDE SEQUENCE [LARGE SCALE GENOMIC DNA]</scope>
    <source>
        <strain evidence="20 21">BIOML-A10</strain>
    </source>
</reference>
<keyword evidence="12 19" id="KW-0472">Membrane</keyword>
<evidence type="ECO:0000256" key="3">
    <source>
        <dbReference type="ARBA" id="ARBA00022475"/>
    </source>
</evidence>
<feature type="transmembrane region" description="Helical" evidence="19">
    <location>
        <begin position="30"/>
        <end position="47"/>
    </location>
</feature>
<evidence type="ECO:0000256" key="17">
    <source>
        <dbReference type="PIRSR" id="PIRSR600829-3"/>
    </source>
</evidence>
<evidence type="ECO:0000256" key="15">
    <source>
        <dbReference type="PIRSR" id="PIRSR600829-1"/>
    </source>
</evidence>
<keyword evidence="5" id="KW-0808">Transferase</keyword>
<dbReference type="AlphaFoldDB" id="A0A7J4XIU3"/>
<keyword evidence="18" id="KW-0479">Metal-binding</keyword>
<comment type="caution">
    <text evidence="20">The sequence shown here is derived from an EMBL/GenBank/DDBJ whole genome shotgun (WGS) entry which is preliminary data.</text>
</comment>
<dbReference type="GO" id="GO:0008654">
    <property type="term" value="P:phospholipid biosynthetic process"/>
    <property type="evidence" value="ECO:0007669"/>
    <property type="project" value="UniProtKB-KW"/>
</dbReference>
<gene>
    <name evidence="20" type="ORF">F3F73_10490</name>
</gene>
<keyword evidence="7 17" id="KW-0547">Nucleotide-binding</keyword>
<feature type="active site" description="Proton acceptor" evidence="15">
    <location>
        <position position="68"/>
    </location>
</feature>
<keyword evidence="11" id="KW-0443">Lipid metabolism</keyword>
<name>A0A7J4XIU3_9BACE</name>
<feature type="transmembrane region" description="Helical" evidence="19">
    <location>
        <begin position="94"/>
        <end position="118"/>
    </location>
</feature>
<comment type="cofactor">
    <cofactor evidence="18">
        <name>Mg(2+)</name>
        <dbReference type="ChEBI" id="CHEBI:18420"/>
    </cofactor>
    <text evidence="18">Mn(2+), Zn(2+), Cd(2+) and Co(2+) support activity to lesser extents.</text>
</comment>
<dbReference type="InterPro" id="IPR036945">
    <property type="entry name" value="DAGK_sf"/>
</dbReference>
<feature type="binding site" evidence="17">
    <location>
        <position position="75"/>
    </location>
    <ligand>
        <name>ATP</name>
        <dbReference type="ChEBI" id="CHEBI:30616"/>
    </ligand>
</feature>
<keyword evidence="9 17" id="KW-0067">ATP-binding</keyword>
<evidence type="ECO:0000313" key="20">
    <source>
        <dbReference type="EMBL" id="KAA3765450.1"/>
    </source>
</evidence>
<proteinExistence type="inferred from homology"/>
<feature type="binding site" evidence="17">
    <location>
        <position position="15"/>
    </location>
    <ligand>
        <name>ATP</name>
        <dbReference type="ChEBI" id="CHEBI:30616"/>
    </ligand>
</feature>
<evidence type="ECO:0000256" key="12">
    <source>
        <dbReference type="ARBA" id="ARBA00023136"/>
    </source>
</evidence>
<feature type="binding site" evidence="18">
    <location>
        <position position="27"/>
    </location>
    <ligand>
        <name>a divalent metal cation</name>
        <dbReference type="ChEBI" id="CHEBI:60240"/>
    </ligand>
</feature>
<evidence type="ECO:0000256" key="13">
    <source>
        <dbReference type="ARBA" id="ARBA00023209"/>
    </source>
</evidence>
<dbReference type="GO" id="GO:0046872">
    <property type="term" value="F:metal ion binding"/>
    <property type="evidence" value="ECO:0007669"/>
    <property type="project" value="UniProtKB-KW"/>
</dbReference>
<dbReference type="Proteomes" id="UP000422221">
    <property type="component" value="Unassembled WGS sequence"/>
</dbReference>
<evidence type="ECO:0000256" key="18">
    <source>
        <dbReference type="PIRSR" id="PIRSR600829-4"/>
    </source>
</evidence>
<keyword evidence="18" id="KW-0460">Magnesium</keyword>
<feature type="binding site" evidence="18">
    <location>
        <position position="75"/>
    </location>
    <ligand>
        <name>a divalent metal cation</name>
        <dbReference type="ChEBI" id="CHEBI:60240"/>
    </ligand>
</feature>
<keyword evidence="6 19" id="KW-0812">Transmembrane</keyword>
<evidence type="ECO:0000256" key="2">
    <source>
        <dbReference type="ARBA" id="ARBA00005967"/>
    </source>
</evidence>
<feature type="binding site" evidence="16">
    <location>
        <position position="68"/>
    </location>
    <ligand>
        <name>substrate</name>
    </ligand>
</feature>
<evidence type="ECO:0000256" key="16">
    <source>
        <dbReference type="PIRSR" id="PIRSR600829-2"/>
    </source>
</evidence>
<keyword evidence="10 19" id="KW-1133">Transmembrane helix</keyword>
<protein>
    <submittedName>
        <fullName evidence="20">Diacylglycerol kinase family protein</fullName>
    </submittedName>
</protein>
<dbReference type="InterPro" id="IPR033717">
    <property type="entry name" value="UDPK"/>
</dbReference>
<evidence type="ECO:0000256" key="9">
    <source>
        <dbReference type="ARBA" id="ARBA00022840"/>
    </source>
</evidence>
<dbReference type="Gene3D" id="1.10.287.3610">
    <property type="match status" value="1"/>
</dbReference>
<evidence type="ECO:0000256" key="7">
    <source>
        <dbReference type="ARBA" id="ARBA00022741"/>
    </source>
</evidence>
<dbReference type="PANTHER" id="PTHR34299">
    <property type="entry name" value="DIACYLGLYCEROL KINASE"/>
    <property type="match status" value="1"/>
</dbReference>
<evidence type="ECO:0000256" key="11">
    <source>
        <dbReference type="ARBA" id="ARBA00023098"/>
    </source>
</evidence>
<dbReference type="GeneID" id="93116948"/>
<evidence type="ECO:0000256" key="1">
    <source>
        <dbReference type="ARBA" id="ARBA00004651"/>
    </source>
</evidence>
<keyword evidence="14" id="KW-1208">Phospholipid metabolism</keyword>
<sequence>MEPFSIKKRLKSFTYAGKGIKSFVCREHNVWIHLSIALLTIMAGFFFEIHRIEWIAIIICIGVVIAAEAFNTAIERLVNLTSPEWNPIAGEVKDIAAGAVLICAVAAAIVGLVIFIPYI</sequence>
<keyword evidence="8 20" id="KW-0418">Kinase</keyword>
<evidence type="ECO:0000256" key="4">
    <source>
        <dbReference type="ARBA" id="ARBA00022516"/>
    </source>
</evidence>
<comment type="subcellular location">
    <subcellularLocation>
        <location evidence="1">Cell membrane</location>
        <topology evidence="1">Multi-pass membrane protein</topology>
    </subcellularLocation>
</comment>
<dbReference type="RefSeq" id="WP_005932620.1">
    <property type="nucleotide sequence ID" value="NZ_CABKSE010000002.1"/>
</dbReference>
<dbReference type="CDD" id="cd14265">
    <property type="entry name" value="UDPK_IM_like"/>
    <property type="match status" value="1"/>
</dbReference>
<evidence type="ECO:0000256" key="14">
    <source>
        <dbReference type="ARBA" id="ARBA00023264"/>
    </source>
</evidence>
<dbReference type="GO" id="GO:0005524">
    <property type="term" value="F:ATP binding"/>
    <property type="evidence" value="ECO:0007669"/>
    <property type="project" value="UniProtKB-KW"/>
</dbReference>
<evidence type="ECO:0000256" key="5">
    <source>
        <dbReference type="ARBA" id="ARBA00022679"/>
    </source>
</evidence>
<accession>A0A7J4XIU3</accession>
<comment type="similarity">
    <text evidence="2">Belongs to the bacterial diacylglycerol kinase family.</text>
</comment>
<feature type="binding site" evidence="17">
    <location>
        <begin position="93"/>
        <end position="94"/>
    </location>
    <ligand>
        <name>ATP</name>
        <dbReference type="ChEBI" id="CHEBI:30616"/>
    </ligand>
</feature>
<keyword evidence="3" id="KW-1003">Cell membrane</keyword>
<dbReference type="Pfam" id="PF01219">
    <property type="entry name" value="DAGK_prokar"/>
    <property type="match status" value="1"/>
</dbReference>
<dbReference type="InterPro" id="IPR000829">
    <property type="entry name" value="DAGK"/>
</dbReference>
<evidence type="ECO:0000313" key="21">
    <source>
        <dbReference type="Proteomes" id="UP000422221"/>
    </source>
</evidence>
<feature type="binding site" evidence="17">
    <location>
        <position position="27"/>
    </location>
    <ligand>
        <name>ATP</name>
        <dbReference type="ChEBI" id="CHEBI:30616"/>
    </ligand>
</feature>
<evidence type="ECO:0000256" key="10">
    <source>
        <dbReference type="ARBA" id="ARBA00022989"/>
    </source>
</evidence>
<keyword evidence="4" id="KW-0444">Lipid biosynthesis</keyword>
<dbReference type="EMBL" id="VWMK01000009">
    <property type="protein sequence ID" value="KAA3765450.1"/>
    <property type="molecule type" value="Genomic_DNA"/>
</dbReference>
<dbReference type="GO" id="GO:0005886">
    <property type="term" value="C:plasma membrane"/>
    <property type="evidence" value="ECO:0007669"/>
    <property type="project" value="UniProtKB-SubCell"/>
</dbReference>